<feature type="region of interest" description="Disordered" evidence="1">
    <location>
        <begin position="178"/>
        <end position="223"/>
    </location>
</feature>
<dbReference type="Proteomes" id="UP001153069">
    <property type="component" value="Unassembled WGS sequence"/>
</dbReference>
<reference evidence="2" key="1">
    <citation type="submission" date="2020-06" db="EMBL/GenBank/DDBJ databases">
        <authorList>
            <consortium name="Plant Systems Biology data submission"/>
        </authorList>
    </citation>
    <scope>NUCLEOTIDE SEQUENCE</scope>
    <source>
        <strain evidence="2">D6</strain>
    </source>
</reference>
<feature type="compositionally biased region" description="Polar residues" evidence="1">
    <location>
        <begin position="195"/>
        <end position="204"/>
    </location>
</feature>
<keyword evidence="3" id="KW-1185">Reference proteome</keyword>
<accession>A0A9N8HTS3</accession>
<sequence>MGASLEGRVAFFQESFGLNTATALLLHKADNFMDKNELKKAEKFYQAVLTEDPQCTYAAKNATIVMELLVDEEAEEQRRQLQSQVEGAMQKSLAYTKTEMSVSWNKSVHFDASFDPDIDKVATEAIIAELMQMGFSRSILSLKHNEVISKQNNEWTYEEWSGRANFQVLFVPDEKEAPLTTESGERAIQAVIEPSPQSIGSADASNPGPGSSKFADASEGSGR</sequence>
<gene>
    <name evidence="2" type="ORF">SEMRO_1933_G306220.1</name>
</gene>
<evidence type="ECO:0000313" key="2">
    <source>
        <dbReference type="EMBL" id="CAB9527048.1"/>
    </source>
</evidence>
<dbReference type="AlphaFoldDB" id="A0A9N8HTS3"/>
<evidence type="ECO:0000256" key="1">
    <source>
        <dbReference type="SAM" id="MobiDB-lite"/>
    </source>
</evidence>
<name>A0A9N8HTS3_9STRA</name>
<comment type="caution">
    <text evidence="2">The sequence shown here is derived from an EMBL/GenBank/DDBJ whole genome shotgun (WGS) entry which is preliminary data.</text>
</comment>
<protein>
    <submittedName>
        <fullName evidence="2">Uncharacterized protein</fullName>
    </submittedName>
</protein>
<dbReference type="EMBL" id="CAICTM010001931">
    <property type="protein sequence ID" value="CAB9527048.1"/>
    <property type="molecule type" value="Genomic_DNA"/>
</dbReference>
<organism evidence="2 3">
    <name type="scientific">Seminavis robusta</name>
    <dbReference type="NCBI Taxonomy" id="568900"/>
    <lineage>
        <taxon>Eukaryota</taxon>
        <taxon>Sar</taxon>
        <taxon>Stramenopiles</taxon>
        <taxon>Ochrophyta</taxon>
        <taxon>Bacillariophyta</taxon>
        <taxon>Bacillariophyceae</taxon>
        <taxon>Bacillariophycidae</taxon>
        <taxon>Naviculales</taxon>
        <taxon>Naviculaceae</taxon>
        <taxon>Seminavis</taxon>
    </lineage>
</organism>
<evidence type="ECO:0000313" key="3">
    <source>
        <dbReference type="Proteomes" id="UP001153069"/>
    </source>
</evidence>
<proteinExistence type="predicted"/>